<dbReference type="InParanoid" id="A0A1V9XQ91"/>
<evidence type="ECO:0000313" key="5">
    <source>
        <dbReference type="Proteomes" id="UP000192247"/>
    </source>
</evidence>
<organism evidence="4 5">
    <name type="scientific">Tropilaelaps mercedesae</name>
    <dbReference type="NCBI Taxonomy" id="418985"/>
    <lineage>
        <taxon>Eukaryota</taxon>
        <taxon>Metazoa</taxon>
        <taxon>Ecdysozoa</taxon>
        <taxon>Arthropoda</taxon>
        <taxon>Chelicerata</taxon>
        <taxon>Arachnida</taxon>
        <taxon>Acari</taxon>
        <taxon>Parasitiformes</taxon>
        <taxon>Mesostigmata</taxon>
        <taxon>Gamasina</taxon>
        <taxon>Dermanyssoidea</taxon>
        <taxon>Laelapidae</taxon>
        <taxon>Tropilaelaps</taxon>
    </lineage>
</organism>
<dbReference type="InterPro" id="IPR004114">
    <property type="entry name" value="THUMP_dom"/>
</dbReference>
<dbReference type="Pfam" id="PF02926">
    <property type="entry name" value="THUMP"/>
    <property type="match status" value="1"/>
</dbReference>
<feature type="domain" description="THUMP" evidence="3">
    <location>
        <begin position="1"/>
        <end position="81"/>
    </location>
</feature>
<feature type="region of interest" description="Disordered" evidence="2">
    <location>
        <begin position="97"/>
        <end position="164"/>
    </location>
</feature>
<dbReference type="Proteomes" id="UP000192247">
    <property type="component" value="Unassembled WGS sequence"/>
</dbReference>
<dbReference type="SUPFAM" id="SSF143437">
    <property type="entry name" value="THUMP domain-like"/>
    <property type="match status" value="1"/>
</dbReference>
<reference evidence="4 5" key="1">
    <citation type="journal article" date="2017" name="Gigascience">
        <title>Draft genome of the honey bee ectoparasitic mite, Tropilaelaps mercedesae, is shaped by the parasitic life history.</title>
        <authorList>
            <person name="Dong X."/>
            <person name="Armstrong S.D."/>
            <person name="Xia D."/>
            <person name="Makepeace B.L."/>
            <person name="Darby A.C."/>
            <person name="Kadowaki T."/>
        </authorList>
    </citation>
    <scope>NUCLEOTIDE SEQUENCE [LARGE SCALE GENOMIC DNA]</scope>
    <source>
        <strain evidence="4">Wuxi-XJTLU</strain>
    </source>
</reference>
<dbReference type="AlphaFoldDB" id="A0A1V9XQ91"/>
<dbReference type="EMBL" id="MNPL01006011">
    <property type="protein sequence ID" value="OQR75667.1"/>
    <property type="molecule type" value="Genomic_DNA"/>
</dbReference>
<evidence type="ECO:0000256" key="1">
    <source>
        <dbReference type="PROSITE-ProRule" id="PRU00529"/>
    </source>
</evidence>
<evidence type="ECO:0000256" key="2">
    <source>
        <dbReference type="SAM" id="MobiDB-lite"/>
    </source>
</evidence>
<gene>
    <name evidence="4" type="ORF">BIW11_08272</name>
</gene>
<comment type="caution">
    <text evidence="4">The sequence shown here is derived from an EMBL/GenBank/DDBJ whole genome shotgun (WGS) entry which is preliminary data.</text>
</comment>
<protein>
    <submittedName>
        <fullName evidence="4">THUMP domain-containing protein 1-like</fullName>
    </submittedName>
</protein>
<dbReference type="GO" id="GO:0003723">
    <property type="term" value="F:RNA binding"/>
    <property type="evidence" value="ECO:0007669"/>
    <property type="project" value="UniProtKB-UniRule"/>
</dbReference>
<feature type="non-terminal residue" evidence="4">
    <location>
        <position position="1"/>
    </location>
</feature>
<keyword evidence="5" id="KW-1185">Reference proteome</keyword>
<name>A0A1V9XQ91_9ACAR</name>
<feature type="compositionally biased region" description="Basic and acidic residues" evidence="2">
    <location>
        <begin position="146"/>
        <end position="164"/>
    </location>
</feature>
<dbReference type="OrthoDB" id="367221at2759"/>
<feature type="compositionally biased region" description="Polar residues" evidence="2">
    <location>
        <begin position="119"/>
        <end position="131"/>
    </location>
</feature>
<keyword evidence="1" id="KW-0694">RNA-binding</keyword>
<dbReference type="PROSITE" id="PS51165">
    <property type="entry name" value="THUMP"/>
    <property type="match status" value="1"/>
</dbReference>
<evidence type="ECO:0000259" key="3">
    <source>
        <dbReference type="PROSITE" id="PS51165"/>
    </source>
</evidence>
<accession>A0A1V9XQ91</accession>
<sequence length="164" mass="18434">QVLEVLEEQFPVVLSKIAFLVQIKARHNNEYNSSDVRRAFCFNLATKIKEWNCDFVPELKEPELVVNIDILKKICCISLLPHFGRFKKYNPEQFNVARYTQPSKDSGDDQSKPTKADTSETSAQQSPSTDAANEPQEPSPAGAFDASKDNDYNSGDSRKETLSS</sequence>
<feature type="compositionally biased region" description="Basic and acidic residues" evidence="2">
    <location>
        <begin position="105"/>
        <end position="118"/>
    </location>
</feature>
<dbReference type="Gene3D" id="3.30.2300.10">
    <property type="entry name" value="THUMP superfamily"/>
    <property type="match status" value="1"/>
</dbReference>
<evidence type="ECO:0000313" key="4">
    <source>
        <dbReference type="EMBL" id="OQR75667.1"/>
    </source>
</evidence>
<proteinExistence type="predicted"/>